<name>A0A0F9T101_9ZZZZ</name>
<comment type="caution">
    <text evidence="2">The sequence shown here is derived from an EMBL/GenBank/DDBJ whole genome shotgun (WGS) entry which is preliminary data.</text>
</comment>
<organism evidence="2">
    <name type="scientific">marine sediment metagenome</name>
    <dbReference type="NCBI Taxonomy" id="412755"/>
    <lineage>
        <taxon>unclassified sequences</taxon>
        <taxon>metagenomes</taxon>
        <taxon>ecological metagenomes</taxon>
    </lineage>
</organism>
<protein>
    <submittedName>
        <fullName evidence="2">Uncharacterized protein</fullName>
    </submittedName>
</protein>
<feature type="region of interest" description="Disordered" evidence="1">
    <location>
        <begin position="1"/>
        <end position="34"/>
    </location>
</feature>
<gene>
    <name evidence="2" type="ORF">LCGC14_0450830</name>
</gene>
<dbReference type="EMBL" id="LAZR01000448">
    <property type="protein sequence ID" value="KKN68447.1"/>
    <property type="molecule type" value="Genomic_DNA"/>
</dbReference>
<dbReference type="AlphaFoldDB" id="A0A0F9T101"/>
<feature type="compositionally biased region" description="Basic and acidic residues" evidence="1">
    <location>
        <begin position="1"/>
        <end position="18"/>
    </location>
</feature>
<evidence type="ECO:0000256" key="1">
    <source>
        <dbReference type="SAM" id="MobiDB-lite"/>
    </source>
</evidence>
<reference evidence="2" key="1">
    <citation type="journal article" date="2015" name="Nature">
        <title>Complex archaea that bridge the gap between prokaryotes and eukaryotes.</title>
        <authorList>
            <person name="Spang A."/>
            <person name="Saw J.H."/>
            <person name="Jorgensen S.L."/>
            <person name="Zaremba-Niedzwiedzka K."/>
            <person name="Martijn J."/>
            <person name="Lind A.E."/>
            <person name="van Eijk R."/>
            <person name="Schleper C."/>
            <person name="Guy L."/>
            <person name="Ettema T.J."/>
        </authorList>
    </citation>
    <scope>NUCLEOTIDE SEQUENCE</scope>
</reference>
<accession>A0A0F9T101</accession>
<proteinExistence type="predicted"/>
<evidence type="ECO:0000313" key="2">
    <source>
        <dbReference type="EMBL" id="KKN68447.1"/>
    </source>
</evidence>
<sequence length="120" mass="13608">MISEQEKPTKANRPEIPKGNKFSEMPQGRKAKLPRREKFNKVIVDMKPNGDFINLVVDLENEKGVVVARIKSTVSNIVVSSRPSDKAEGRLDAELERIEEQFHRKKMCTAKCLIGHNHNG</sequence>